<keyword evidence="2" id="KW-1185">Reference proteome</keyword>
<accession>A0ABM6M9A5</accession>
<gene>
    <name evidence="1" type="ORF">B5J99_14515</name>
</gene>
<dbReference type="RefSeq" id="WP_117352781.1">
    <property type="nucleotide sequence ID" value="NZ_CP020083.1"/>
</dbReference>
<dbReference type="Proteomes" id="UP000258016">
    <property type="component" value="Chromosome"/>
</dbReference>
<proteinExistence type="predicted"/>
<reference evidence="1 2" key="1">
    <citation type="submission" date="2017-03" db="EMBL/GenBank/DDBJ databases">
        <title>Complete genome sequence of Blastomonas fulva degrading microcsystin LR.</title>
        <authorList>
            <person name="Lee H.-g."/>
            <person name="Jin L."/>
            <person name="oh H.-M."/>
        </authorList>
    </citation>
    <scope>NUCLEOTIDE SEQUENCE [LARGE SCALE GENOMIC DNA]</scope>
    <source>
        <strain evidence="1 2">T2</strain>
    </source>
</reference>
<organism evidence="1 2">
    <name type="scientific">Blastomonas fulva</name>
    <dbReference type="NCBI Taxonomy" id="1550728"/>
    <lineage>
        <taxon>Bacteria</taxon>
        <taxon>Pseudomonadati</taxon>
        <taxon>Pseudomonadota</taxon>
        <taxon>Alphaproteobacteria</taxon>
        <taxon>Sphingomonadales</taxon>
        <taxon>Sphingomonadaceae</taxon>
        <taxon>Blastomonas</taxon>
    </lineage>
</organism>
<dbReference type="GeneID" id="303486795"/>
<evidence type="ECO:0000313" key="1">
    <source>
        <dbReference type="EMBL" id="ASR52522.1"/>
    </source>
</evidence>
<evidence type="ECO:0008006" key="3">
    <source>
        <dbReference type="Google" id="ProtNLM"/>
    </source>
</evidence>
<dbReference type="EMBL" id="CP020083">
    <property type="protein sequence ID" value="ASR52522.1"/>
    <property type="molecule type" value="Genomic_DNA"/>
</dbReference>
<evidence type="ECO:0000313" key="2">
    <source>
        <dbReference type="Proteomes" id="UP000258016"/>
    </source>
</evidence>
<protein>
    <recommendedName>
        <fullName evidence="3">DUF2927 domain-containing protein</fullName>
    </recommendedName>
</protein>
<name>A0ABM6M9A5_9SPHN</name>
<sequence length="293" mass="32081">MPAAGAAQQTGEETPDLFRDGIEVIGQREVAKKVLKENLRELIAPIPMFDVIPRFFEPLCVKVVGMDPDASVTITDRINRTALDVGLDPAKPNCRANALVVVVDDPRGLFEKMLTRRRGIVGIAEMRDVQTRNLRDELRARKPAVAWNLSTLSNSNGATLDGEGYVIATSIKASRIDSNFYRPKSLSIVLYDSTQIKNVTLGQLADYAAVHLLGSPRRHIDFASVAVPSVLSLFTQGPEAAPTELTQFDKAYLKGIYTLEAGALRSRVPGAVLAGFAQQCEDQQDSCRMQLKK</sequence>